<evidence type="ECO:0000256" key="1">
    <source>
        <dbReference type="ARBA" id="ARBA00004401"/>
    </source>
</evidence>
<dbReference type="InterPro" id="IPR016187">
    <property type="entry name" value="CTDL_fold"/>
</dbReference>
<organism evidence="3 4">
    <name type="scientific">Clarias magur</name>
    <name type="common">Asian catfish</name>
    <name type="synonym">Macropteronotus magur</name>
    <dbReference type="NCBI Taxonomy" id="1594786"/>
    <lineage>
        <taxon>Eukaryota</taxon>
        <taxon>Metazoa</taxon>
        <taxon>Chordata</taxon>
        <taxon>Craniata</taxon>
        <taxon>Vertebrata</taxon>
        <taxon>Euteleostomi</taxon>
        <taxon>Actinopterygii</taxon>
        <taxon>Neopterygii</taxon>
        <taxon>Teleostei</taxon>
        <taxon>Ostariophysi</taxon>
        <taxon>Siluriformes</taxon>
        <taxon>Clariidae</taxon>
        <taxon>Clarias</taxon>
    </lineage>
</organism>
<dbReference type="PANTHER" id="PTHR45710:SF8">
    <property type="entry name" value="RERATING FAMILY MEMBER 4"/>
    <property type="match status" value="1"/>
</dbReference>
<dbReference type="OrthoDB" id="8950604at2759"/>
<comment type="subcellular location">
    <subcellularLocation>
        <location evidence="1">Cell membrane</location>
        <topology evidence="1">Single-pass type II membrane protein</topology>
    </subcellularLocation>
</comment>
<sequence>WIYSSSSVYNITNEQKNWTESRQNCRERGADLVIINSREEQEFVNKLRGTDRAWIGLRGRDRENKWKWVDDTTLITG</sequence>
<dbReference type="Gene3D" id="3.10.100.10">
    <property type="entry name" value="Mannose-Binding Protein A, subunit A"/>
    <property type="match status" value="1"/>
</dbReference>
<accession>A0A8J4TL25</accession>
<dbReference type="PANTHER" id="PTHR45710">
    <property type="entry name" value="C-TYPE LECTIN DOMAIN-CONTAINING PROTEIN 180"/>
    <property type="match status" value="1"/>
</dbReference>
<evidence type="ECO:0000313" key="4">
    <source>
        <dbReference type="Proteomes" id="UP000727407"/>
    </source>
</evidence>
<protein>
    <submittedName>
        <fullName evidence="3">Antigen like protein</fullName>
    </submittedName>
</protein>
<name>A0A8J4TL25_CLAMG</name>
<feature type="non-terminal residue" evidence="3">
    <location>
        <position position="1"/>
    </location>
</feature>
<feature type="non-terminal residue" evidence="3">
    <location>
        <position position="77"/>
    </location>
</feature>
<feature type="domain" description="C-type lectin" evidence="2">
    <location>
        <begin position="4"/>
        <end position="74"/>
    </location>
</feature>
<dbReference type="PROSITE" id="PS50041">
    <property type="entry name" value="C_TYPE_LECTIN_2"/>
    <property type="match status" value="1"/>
</dbReference>
<dbReference type="EMBL" id="QNUK01000485">
    <property type="protein sequence ID" value="KAF5892654.1"/>
    <property type="molecule type" value="Genomic_DNA"/>
</dbReference>
<evidence type="ECO:0000313" key="3">
    <source>
        <dbReference type="EMBL" id="KAF5892654.1"/>
    </source>
</evidence>
<keyword evidence="4" id="KW-1185">Reference proteome</keyword>
<dbReference type="InterPro" id="IPR050828">
    <property type="entry name" value="C-type_lectin/matrix_domain"/>
</dbReference>
<gene>
    <name evidence="3" type="ORF">DAT39_017639</name>
</gene>
<dbReference type="AlphaFoldDB" id="A0A8J4TL25"/>
<dbReference type="Proteomes" id="UP000727407">
    <property type="component" value="Unassembled WGS sequence"/>
</dbReference>
<proteinExistence type="predicted"/>
<dbReference type="GO" id="GO:0005886">
    <property type="term" value="C:plasma membrane"/>
    <property type="evidence" value="ECO:0007669"/>
    <property type="project" value="UniProtKB-SubCell"/>
</dbReference>
<dbReference type="SUPFAM" id="SSF56436">
    <property type="entry name" value="C-type lectin-like"/>
    <property type="match status" value="1"/>
</dbReference>
<comment type="caution">
    <text evidence="3">The sequence shown here is derived from an EMBL/GenBank/DDBJ whole genome shotgun (WGS) entry which is preliminary data.</text>
</comment>
<dbReference type="Pfam" id="PF00059">
    <property type="entry name" value="Lectin_C"/>
    <property type="match status" value="1"/>
</dbReference>
<dbReference type="InterPro" id="IPR016186">
    <property type="entry name" value="C-type_lectin-like/link_sf"/>
</dbReference>
<reference evidence="3" key="1">
    <citation type="submission" date="2020-07" db="EMBL/GenBank/DDBJ databases">
        <title>Clarias magur genome sequencing, assembly and annotation.</title>
        <authorList>
            <person name="Kushwaha B."/>
            <person name="Kumar R."/>
            <person name="Das P."/>
            <person name="Joshi C.G."/>
            <person name="Kumar D."/>
            <person name="Nagpure N.S."/>
            <person name="Pandey M."/>
            <person name="Agarwal S."/>
            <person name="Srivastava S."/>
            <person name="Singh M."/>
            <person name="Sahoo L."/>
            <person name="Jayasankar P."/>
            <person name="Meher P.K."/>
            <person name="Koringa P.G."/>
            <person name="Iquebal M.A."/>
            <person name="Das S.P."/>
            <person name="Bit A."/>
            <person name="Patnaik S."/>
            <person name="Patel N."/>
            <person name="Shah T.M."/>
            <person name="Hinsu A."/>
            <person name="Jena J.K."/>
        </authorList>
    </citation>
    <scope>NUCLEOTIDE SEQUENCE</scope>
    <source>
        <strain evidence="3">CIFAMagur01</strain>
        <tissue evidence="3">Testis</tissue>
    </source>
</reference>
<evidence type="ECO:0000259" key="2">
    <source>
        <dbReference type="PROSITE" id="PS50041"/>
    </source>
</evidence>
<dbReference type="InterPro" id="IPR001304">
    <property type="entry name" value="C-type_lectin-like"/>
</dbReference>